<keyword evidence="4 6" id="KW-0539">Nucleus</keyword>
<keyword evidence="5 6" id="KW-0131">Cell cycle</keyword>
<evidence type="ECO:0000259" key="8">
    <source>
        <dbReference type="Pfam" id="PF12830"/>
    </source>
</evidence>
<evidence type="ECO:0000256" key="2">
    <source>
        <dbReference type="ARBA" id="ARBA00009252"/>
    </source>
</evidence>
<feature type="compositionally biased region" description="Low complexity" evidence="7">
    <location>
        <begin position="483"/>
        <end position="495"/>
    </location>
</feature>
<evidence type="ECO:0000256" key="3">
    <source>
        <dbReference type="ARBA" id="ARBA00022737"/>
    </source>
</evidence>
<dbReference type="InterPro" id="IPR011989">
    <property type="entry name" value="ARM-like"/>
</dbReference>
<comment type="similarity">
    <text evidence="2 6">Belongs to the SCC2/Nipped-B family.</text>
</comment>
<feature type="region of interest" description="Disordered" evidence="7">
    <location>
        <begin position="691"/>
        <end position="729"/>
    </location>
</feature>
<feature type="compositionally biased region" description="Polar residues" evidence="7">
    <location>
        <begin position="496"/>
        <end position="508"/>
    </location>
</feature>
<feature type="region of interest" description="Disordered" evidence="7">
    <location>
        <begin position="262"/>
        <end position="292"/>
    </location>
</feature>
<feature type="compositionally biased region" description="Acidic residues" evidence="7">
    <location>
        <begin position="718"/>
        <end position="729"/>
    </location>
</feature>
<name>A0A1I7TG73_9PELO</name>
<dbReference type="PANTHER" id="PTHR21704">
    <property type="entry name" value="NIPPED-B-LIKE PROTEIN DELANGIN SCC2-RELATED"/>
    <property type="match status" value="1"/>
</dbReference>
<feature type="compositionally biased region" description="Basic and acidic residues" evidence="7">
    <location>
        <begin position="620"/>
        <end position="638"/>
    </location>
</feature>
<dbReference type="GO" id="GO:0090694">
    <property type="term" value="C:Scc2-Scc4 cohesin loading complex"/>
    <property type="evidence" value="ECO:0007669"/>
    <property type="project" value="TreeGrafter"/>
</dbReference>
<feature type="region of interest" description="Disordered" evidence="7">
    <location>
        <begin position="89"/>
        <end position="121"/>
    </location>
</feature>
<dbReference type="CDD" id="cd23958">
    <property type="entry name" value="SCC2"/>
    <property type="match status" value="1"/>
</dbReference>
<comment type="subcellular location">
    <subcellularLocation>
        <location evidence="1 6">Nucleus</location>
    </subcellularLocation>
</comment>
<feature type="domain" description="Sister chromatid cohesion C-terminal" evidence="8">
    <location>
        <begin position="1821"/>
        <end position="2019"/>
    </location>
</feature>
<feature type="region of interest" description="Disordered" evidence="7">
    <location>
        <begin position="175"/>
        <end position="248"/>
    </location>
</feature>
<dbReference type="GO" id="GO:0071169">
    <property type="term" value="P:establishment of protein localization to chromatin"/>
    <property type="evidence" value="ECO:0007669"/>
    <property type="project" value="TreeGrafter"/>
</dbReference>
<feature type="compositionally biased region" description="Basic and acidic residues" evidence="7">
    <location>
        <begin position="213"/>
        <end position="248"/>
    </location>
</feature>
<accession>A0A1I7TG73</accession>
<feature type="region of interest" description="Disordered" evidence="7">
    <location>
        <begin position="2168"/>
        <end position="2205"/>
    </location>
</feature>
<sequence>MDPNNPQNTMNGGGNPAHVNFNAVPANSGGFNHQMVQTGAASAAGQYNQMLLQQQYLNFGFGMNYANNQQLFDFQAQQQQQYLMQQQQQQQQQQQMHHSHQQSNSQLNQQQHQTQQSHHSGMMFQQNQMIQQMLQHQQQQQQQQQSAQQVQMPQVQRQQPIAQPIPQHATLLNQPTSQFHPSQHQVQQPQLSSQSSSAGPTYESHISSSHQQKMFEEQCRRIEKERKEQEDRKRKQELEEQKKRAEEAKRLKIQEEKRMAEELRRRQEQQERERIEEMKRREEAARREEERRIAEENERIERAEMQKFAQEQMKRESEAQKQRSGMEERFQHIVAQPLTLVGTHFLANFLDMIPFPYESMTESSLPHVFDMERESAILNSCDQQMVSTISKVLNNTNVDDIITRMDKLRPDDKETNDLFLDQLPPIIQAVVNYSTSALDVDSHNDLELLENEDVMMTQDITSTSVHDPTPSGYRHHTIMTMTSTTPSTSTAPNSTLNHMETPSTSNCEESAPISIEKRRQMMSVGKAPKAGGTTQRKKRDMVGDLYDCLTDNYIPAETGRRGRRRGRQSEDDEDELLQRDLKLIAAMEDGVKLPSSITGFRTTDDDVNQFFENRKKRKKEEKVRKDRSPTPEDVIESRDAEWQERLRLKMERGRTRKTDEEQNAWSLQSLADNETYMRFCQTVDGVLEQGESLDTELTLPSKKKRRSDASKGDQEHSDDSDEEELDEIDPDLRIELTTLEELRRGSTRLRENNALQALGADRLIKLVAMLDRNIRDAISADNTRLLVPCDDEVDAGDIFEKEICEERVKRASDAAVVVLNIMSSHKMHKQVIIEDIIDRCIGLTRLLLIHLIYPASDSVYKSVNTRKKDRAPEEARRRKKIGICTRDKFTEYVYERITEVVGLLSTLVKTDSMTDTSVHNIASVALTPFFVANVGSLQVAAMLLSSNIFARAEDSLRFSMISDFLSSLHRAPQYTQKNTNNGYTLPDGSWISTTTALFVQLVQSTIKVPKHKRHTDEEELAKRAKKDESLVKGAFQQASKVTNAFLNGFLSKCSQKGNKLDGEEDYRLLFSSFLQELLLALYSPEWPAAEMILTALGSLLVKNFRSKSTDMTIRQASLDYLGNITAKLRKDMKEAIAGERRLDAVVKKAFFLMDDKGFDHYESVDISMLTQNEKLKMLETSLIDYLVISNPSDIVVYACTFYVGEWYKETVEDMESARSKHKTSLDSDATEKEIRKAEKKYERMMKKGAEMKEFLSKLLDKKEIKRRLEKSNKVTMLDSDAVWAVKYLAQSREFTHSFDTYLKHIVFGAGSETIVALRSKALKCLSSIIEADYSVLILEDVQQAVHTRMVDSHAQVRESAVELIGRFVLYDEEYVRKYYNQIAERILDTGVAVRKRVIRIMREICERFPTFEMIPDMLARMIRRVTDEEGVKKLVFETFTTLWFQPVDSRVNPNAVPTKVTTMCSVAQHCIKDSMNDYLEMLILHIVKSGSEASGMNVAVKQIVDSLVDHILNLEVRKSHDNASETELIRLKEQEERYMAYLSTLAVFSKIRPSLLTNHVEVLLPYLTFTGSKSNTDNQVTKEMVGMLERVIPLIPFPSNEVLDSIDENLAKVMMYNGMALVVSSIACVASIYKKFNRGAKKTMELFHTCLRHLEIIKLNFDKNPNYDLETKMYAVMSRSIFCLGVLSRFFPFERFVNGGQDPVEEREVEALKEKVFIVLDFFTRYNKGGIRQKALTSLGHFCAQHSNYLTKKQLTNTYLEILNSYNSPQSLQQRILVLQNLEMFLQCEEQKLAASHEKWDENKEAQNLKEMELSGSGLGSSVIQKYWKAVLEAYVDSDVHLRRAAVQVVWLTLNQGLVTPGASIPTLIAMVTDPVEVIRNRIDILLKEIDSKYSGMVQSKAMLGVRLAYKLHYKLKVQSQQKFVRGFRFCDFHPNTLPHALPEKTHDGMAVLSGLYQSLRTNRQQRRSFLQSIVKLFSEEFSQDKPQLMEYIFIADNLAMFPYQMIDEPLYVIRQIDQNIAQTGQSLLVQYKLHLRMHESEDEDVVFMDQNLMSRLSTLNQIDVFHKLFLDSQVPSILLYVRTFLMQLYGFNETKVAEYLPSEAVKVYEKAVTRRNIAMFKPITALEALNFPYERGSFQHLTFLADKICSFRKMLLSLDQLESVEVGGQVTTANQDDDYDEEEEDAGGGLGDPTEEPSIDRMEH</sequence>
<feature type="region of interest" description="Disordered" evidence="7">
    <location>
        <begin position="135"/>
        <end position="160"/>
    </location>
</feature>
<dbReference type="eggNOG" id="KOG1020">
    <property type="taxonomic scope" value="Eukaryota"/>
</dbReference>
<dbReference type="Proteomes" id="UP000095282">
    <property type="component" value="Unplaced"/>
</dbReference>
<protein>
    <recommendedName>
        <fullName evidence="6">Nipped-B protein</fullName>
    </recommendedName>
</protein>
<proteinExistence type="inferred from homology"/>
<dbReference type="Gene3D" id="1.25.10.10">
    <property type="entry name" value="Leucine-rich Repeat Variant"/>
    <property type="match status" value="1"/>
</dbReference>
<dbReference type="SUPFAM" id="SSF48371">
    <property type="entry name" value="ARM repeat"/>
    <property type="match status" value="1"/>
</dbReference>
<dbReference type="GO" id="GO:0140588">
    <property type="term" value="P:chromatin looping"/>
    <property type="evidence" value="ECO:0007669"/>
    <property type="project" value="InterPro"/>
</dbReference>
<dbReference type="InterPro" id="IPR026003">
    <property type="entry name" value="Cohesin_HEAT"/>
</dbReference>
<evidence type="ECO:0000256" key="7">
    <source>
        <dbReference type="SAM" id="MobiDB-lite"/>
    </source>
</evidence>
<evidence type="ECO:0000313" key="10">
    <source>
        <dbReference type="WBParaSite" id="Csp11.Scaffold605.g5626.t1"/>
    </source>
</evidence>
<dbReference type="STRING" id="1561998.A0A1I7TG73"/>
<feature type="compositionally biased region" description="Basic and acidic residues" evidence="7">
    <location>
        <begin position="707"/>
        <end position="717"/>
    </location>
</feature>
<evidence type="ECO:0000256" key="1">
    <source>
        <dbReference type="ARBA" id="ARBA00004123"/>
    </source>
</evidence>
<evidence type="ECO:0000256" key="6">
    <source>
        <dbReference type="RuleBase" id="RU364107"/>
    </source>
</evidence>
<dbReference type="InterPro" id="IPR024986">
    <property type="entry name" value="Nipped-B_C"/>
</dbReference>
<dbReference type="PANTHER" id="PTHR21704:SF18">
    <property type="entry name" value="NIPPED-B-LIKE PROTEIN"/>
    <property type="match status" value="1"/>
</dbReference>
<dbReference type="InterPro" id="IPR033031">
    <property type="entry name" value="Scc2/Nipped-B"/>
</dbReference>
<keyword evidence="9" id="KW-1185">Reference proteome</keyword>
<reference evidence="10" key="1">
    <citation type="submission" date="2016-11" db="UniProtKB">
        <authorList>
            <consortium name="WormBaseParasite"/>
        </authorList>
    </citation>
    <scope>IDENTIFICATION</scope>
</reference>
<evidence type="ECO:0000256" key="4">
    <source>
        <dbReference type="ARBA" id="ARBA00023242"/>
    </source>
</evidence>
<dbReference type="Pfam" id="PF12830">
    <property type="entry name" value="Nipped-B_C"/>
    <property type="match status" value="1"/>
</dbReference>
<evidence type="ECO:0000256" key="5">
    <source>
        <dbReference type="ARBA" id="ARBA00023306"/>
    </source>
</evidence>
<dbReference type="WBParaSite" id="Csp11.Scaffold605.g5626.t1">
    <property type="protein sequence ID" value="Csp11.Scaffold605.g5626.t1"/>
    <property type="gene ID" value="Csp11.Scaffold605.g5626"/>
</dbReference>
<dbReference type="GO" id="GO:0003682">
    <property type="term" value="F:chromatin binding"/>
    <property type="evidence" value="ECO:0007669"/>
    <property type="project" value="TreeGrafter"/>
</dbReference>
<dbReference type="GO" id="GO:0034087">
    <property type="term" value="P:establishment of mitotic sister chromatid cohesion"/>
    <property type="evidence" value="ECO:0007669"/>
    <property type="project" value="TreeGrafter"/>
</dbReference>
<feature type="compositionally biased region" description="Low complexity" evidence="7">
    <location>
        <begin position="177"/>
        <end position="197"/>
    </location>
</feature>
<dbReference type="GO" id="GO:0061775">
    <property type="term" value="F:cohesin loader activity"/>
    <property type="evidence" value="ECO:0007669"/>
    <property type="project" value="InterPro"/>
</dbReference>
<dbReference type="GO" id="GO:1990414">
    <property type="term" value="P:replication-born double-strand break repair via sister chromatid exchange"/>
    <property type="evidence" value="ECO:0007669"/>
    <property type="project" value="TreeGrafter"/>
</dbReference>
<feature type="region of interest" description="Disordered" evidence="7">
    <location>
        <begin position="615"/>
        <end position="638"/>
    </location>
</feature>
<dbReference type="Pfam" id="PF12765">
    <property type="entry name" value="Cohesin_HEAT"/>
    <property type="match status" value="1"/>
</dbReference>
<feature type="compositionally biased region" description="Acidic residues" evidence="7">
    <location>
        <begin position="2176"/>
        <end position="2187"/>
    </location>
</feature>
<feature type="region of interest" description="Disordered" evidence="7">
    <location>
        <begin position="483"/>
        <end position="538"/>
    </location>
</feature>
<keyword evidence="3 6" id="KW-0677">Repeat</keyword>
<organism evidence="9 10">
    <name type="scientific">Caenorhabditis tropicalis</name>
    <dbReference type="NCBI Taxonomy" id="1561998"/>
    <lineage>
        <taxon>Eukaryota</taxon>
        <taxon>Metazoa</taxon>
        <taxon>Ecdysozoa</taxon>
        <taxon>Nematoda</taxon>
        <taxon>Chromadorea</taxon>
        <taxon>Rhabditida</taxon>
        <taxon>Rhabditina</taxon>
        <taxon>Rhabditomorpha</taxon>
        <taxon>Rhabditoidea</taxon>
        <taxon>Rhabditidae</taxon>
        <taxon>Peloderinae</taxon>
        <taxon>Caenorhabditis</taxon>
    </lineage>
</organism>
<dbReference type="InterPro" id="IPR016024">
    <property type="entry name" value="ARM-type_fold"/>
</dbReference>
<evidence type="ECO:0000313" key="9">
    <source>
        <dbReference type="Proteomes" id="UP000095282"/>
    </source>
</evidence>
<dbReference type="GO" id="GO:0010468">
    <property type="term" value="P:regulation of gene expression"/>
    <property type="evidence" value="ECO:0007669"/>
    <property type="project" value="InterPro"/>
</dbReference>